<dbReference type="Pfam" id="PF12728">
    <property type="entry name" value="HTH_17"/>
    <property type="match status" value="1"/>
</dbReference>
<accession>A0A1Y5FBA5</accession>
<dbReference type="InterPro" id="IPR010093">
    <property type="entry name" value="SinI_DNA-bd"/>
</dbReference>
<comment type="caution">
    <text evidence="2">The sequence shown here is derived from an EMBL/GenBank/DDBJ whole genome shotgun (WGS) entry which is preliminary data.</text>
</comment>
<evidence type="ECO:0000313" key="2">
    <source>
        <dbReference type="EMBL" id="OUR96140.1"/>
    </source>
</evidence>
<dbReference type="Proteomes" id="UP000196531">
    <property type="component" value="Unassembled WGS sequence"/>
</dbReference>
<name>A0A1Y5FBA5_9BACT</name>
<feature type="domain" description="Helix-turn-helix" evidence="1">
    <location>
        <begin position="4"/>
        <end position="52"/>
    </location>
</feature>
<evidence type="ECO:0000259" key="1">
    <source>
        <dbReference type="Pfam" id="PF12728"/>
    </source>
</evidence>
<dbReference type="EMBL" id="MAAO01000006">
    <property type="protein sequence ID" value="OUR96140.1"/>
    <property type="molecule type" value="Genomic_DNA"/>
</dbReference>
<sequence length="60" mass="7276">MKILDFNQTVQFLTLKPSHLRKLIFNREIPFFKVGRLVRFKASELEQWINKNTKEVLNEQ</sequence>
<dbReference type="GO" id="GO:0003677">
    <property type="term" value="F:DNA binding"/>
    <property type="evidence" value="ECO:0007669"/>
    <property type="project" value="InterPro"/>
</dbReference>
<protein>
    <recommendedName>
        <fullName evidence="1">Helix-turn-helix domain-containing protein</fullName>
    </recommendedName>
</protein>
<evidence type="ECO:0000313" key="3">
    <source>
        <dbReference type="Proteomes" id="UP000196531"/>
    </source>
</evidence>
<dbReference type="InterPro" id="IPR041657">
    <property type="entry name" value="HTH_17"/>
</dbReference>
<gene>
    <name evidence="2" type="ORF">A9Q84_07200</name>
</gene>
<dbReference type="AlphaFoldDB" id="A0A1Y5FBA5"/>
<reference evidence="3" key="1">
    <citation type="journal article" date="2017" name="Proc. Natl. Acad. Sci. U.S.A.">
        <title>Simulation of Deepwater Horizon oil plume reveals substrate specialization within a complex community of hydrocarbon-degraders.</title>
        <authorList>
            <person name="Hu P."/>
            <person name="Dubinsky E.A."/>
            <person name="Probst A.J."/>
            <person name="Wang J."/>
            <person name="Sieber C.M.K."/>
            <person name="Tom L.M."/>
            <person name="Gardinali P."/>
            <person name="Banfield J.F."/>
            <person name="Atlas R.M."/>
            <person name="Andersen G.L."/>
        </authorList>
    </citation>
    <scope>NUCLEOTIDE SEQUENCE [LARGE SCALE GENOMIC DNA]</scope>
</reference>
<organism evidence="2 3">
    <name type="scientific">Halobacteriovorax marinus</name>
    <dbReference type="NCBI Taxonomy" id="97084"/>
    <lineage>
        <taxon>Bacteria</taxon>
        <taxon>Pseudomonadati</taxon>
        <taxon>Bdellovibrionota</taxon>
        <taxon>Bacteriovoracia</taxon>
        <taxon>Bacteriovoracales</taxon>
        <taxon>Halobacteriovoraceae</taxon>
        <taxon>Halobacteriovorax</taxon>
    </lineage>
</organism>
<proteinExistence type="predicted"/>
<dbReference type="NCBIfam" id="TIGR01764">
    <property type="entry name" value="excise"/>
    <property type="match status" value="1"/>
</dbReference>